<dbReference type="GeneID" id="5968297"/>
<organism evidence="1 2">
    <name type="scientific">Phaeosphaeria nodorum (strain SN15 / ATCC MYA-4574 / FGSC 10173)</name>
    <name type="common">Glume blotch fungus</name>
    <name type="synonym">Parastagonospora nodorum</name>
    <dbReference type="NCBI Taxonomy" id="321614"/>
    <lineage>
        <taxon>Eukaryota</taxon>
        <taxon>Fungi</taxon>
        <taxon>Dikarya</taxon>
        <taxon>Ascomycota</taxon>
        <taxon>Pezizomycotina</taxon>
        <taxon>Dothideomycetes</taxon>
        <taxon>Pleosporomycetidae</taxon>
        <taxon>Pleosporales</taxon>
        <taxon>Pleosporineae</taxon>
        <taxon>Phaeosphaeriaceae</taxon>
        <taxon>Parastagonospora</taxon>
    </lineage>
</organism>
<reference evidence="2" key="1">
    <citation type="journal article" date="2007" name="Plant Cell">
        <title>Dothideomycete-plant interactions illuminated by genome sequencing and EST analysis of the wheat pathogen Stagonospora nodorum.</title>
        <authorList>
            <person name="Hane J.K."/>
            <person name="Lowe R.G."/>
            <person name="Solomon P.S."/>
            <person name="Tan K.C."/>
            <person name="Schoch C.L."/>
            <person name="Spatafora J.W."/>
            <person name="Crous P.W."/>
            <person name="Kodira C."/>
            <person name="Birren B.W."/>
            <person name="Galagan J.E."/>
            <person name="Torriani S.F."/>
            <person name="McDonald B.A."/>
            <person name="Oliver R.P."/>
        </authorList>
    </citation>
    <scope>NUCLEOTIDE SEQUENCE [LARGE SCALE GENOMIC DNA]</scope>
    <source>
        <strain evidence="2">SN15 / ATCC MYA-4574 / FGSC 10173</strain>
    </source>
</reference>
<evidence type="ECO:0000313" key="2">
    <source>
        <dbReference type="Proteomes" id="UP000001055"/>
    </source>
</evidence>
<evidence type="ECO:0000313" key="1">
    <source>
        <dbReference type="EMBL" id="EAT92386.1"/>
    </source>
</evidence>
<dbReference type="AlphaFoldDB" id="Q0V523"/>
<dbReference type="RefSeq" id="XP_001791558.1">
    <property type="nucleotide sequence ID" value="XM_001791506.1"/>
</dbReference>
<name>Q0V523_PHANO</name>
<dbReference type="VEuPathDB" id="FungiDB:JI435_008910"/>
<proteinExistence type="predicted"/>
<sequence>MLSSVSRSLPFRVVTLRPQCPEPTYLSDATKTQPDFTVRKKLRIPDLKQLEGCNFLWDGGINLQTPERGKSYVTTGLILPGPESPARAANIRIRRSNYGSRLLQSPARAGYATRMRQMFEDAGHHRHEEQSNVAMLLYPQLPNISRKAALSPVRSPNRSGAAHQAITHASSTYRPESLCLPNKPSLPVSSAGAPHASLLCPFERSSGSWSDDSGYIVTTRSRRCSLTIATDERIRTWLLELRDHKMKNAQEGTDEGLHPASNAYSCQDTDVSVPDEALTGNNGEPALFTKDPFVYDGDASSLTELHEKRVATAFFERRPIRDTSDVCKPLKLDYLNQTYTTPPRQVVGTSAESHRDTAEAKKWVNGSELLEEGGVQLSPLSPNVCVERGPSRYHSPRRPLQISHVATPSKSCPDQGFQAPQLKENVVLQHKECTGSGVPLAPRGNGLGTRFRRPQ</sequence>
<dbReference type="InParanoid" id="Q0V523"/>
<dbReference type="Proteomes" id="UP000001055">
    <property type="component" value="Unassembled WGS sequence"/>
</dbReference>
<dbReference type="EMBL" id="CH445325">
    <property type="protein sequence ID" value="EAT92386.1"/>
    <property type="molecule type" value="Genomic_DNA"/>
</dbReference>
<dbReference type="HOGENOM" id="CLU_034958_0_0_1"/>
<dbReference type="eggNOG" id="ENOG502T3TJ">
    <property type="taxonomic scope" value="Eukaryota"/>
</dbReference>
<gene>
    <name evidence="1" type="ORF">SNOG_00891</name>
</gene>
<dbReference type="KEGG" id="pno:SNOG_00891"/>
<accession>Q0V523</accession>
<protein>
    <submittedName>
        <fullName evidence="1">Uncharacterized protein</fullName>
    </submittedName>
</protein>
<dbReference type="VEuPathDB" id="FungiDB:JI435_401290"/>
<dbReference type="OMA" id="NGHEPYA"/>